<proteinExistence type="predicted"/>
<dbReference type="EMBL" id="QPIZ01000003">
    <property type="protein sequence ID" value="RCW38712.1"/>
    <property type="molecule type" value="Genomic_DNA"/>
</dbReference>
<accession>A0A368VC67</accession>
<feature type="chain" id="PRO_5016562484" evidence="1">
    <location>
        <begin position="19"/>
        <end position="146"/>
    </location>
</feature>
<evidence type="ECO:0000313" key="3">
    <source>
        <dbReference type="Proteomes" id="UP000252733"/>
    </source>
</evidence>
<evidence type="ECO:0000313" key="2">
    <source>
        <dbReference type="EMBL" id="RCW38712.1"/>
    </source>
</evidence>
<dbReference type="RefSeq" id="WP_114436455.1">
    <property type="nucleotide sequence ID" value="NZ_QPIZ01000003.1"/>
</dbReference>
<reference evidence="2 3" key="1">
    <citation type="submission" date="2018-07" db="EMBL/GenBank/DDBJ databases">
        <title>Freshwater and sediment microbial communities from various areas in North America, analyzing microbe dynamics in response to fracking.</title>
        <authorList>
            <person name="Lamendella R."/>
        </authorList>
    </citation>
    <scope>NUCLEOTIDE SEQUENCE [LARGE SCALE GENOMIC DNA]</scope>
    <source>
        <strain evidence="2 3">160A</strain>
    </source>
</reference>
<comment type="caution">
    <text evidence="2">The sequence shown here is derived from an EMBL/GenBank/DDBJ whole genome shotgun (WGS) entry which is preliminary data.</text>
</comment>
<sequence length="146" mass="16066">MKKLFLALFISIPMVAAAQSNTETITTFLEGIINFQEVEVNDHNPIISIGELAAQQADTTIVLTGENVSETFDKAMNYNHALIVVGIHTAVLVSSWEDCTPSGAWDACMPMGEGFVKRTALEKETGYINNIIGIPDNQERKVYLFN</sequence>
<evidence type="ECO:0000256" key="1">
    <source>
        <dbReference type="SAM" id="SignalP"/>
    </source>
</evidence>
<keyword evidence="3" id="KW-1185">Reference proteome</keyword>
<dbReference type="AlphaFoldDB" id="A0A368VC67"/>
<dbReference type="Proteomes" id="UP000252733">
    <property type="component" value="Unassembled WGS sequence"/>
</dbReference>
<organism evidence="2 3">
    <name type="scientific">Marinilabilia salmonicolor</name>
    <dbReference type="NCBI Taxonomy" id="989"/>
    <lineage>
        <taxon>Bacteria</taxon>
        <taxon>Pseudomonadati</taxon>
        <taxon>Bacteroidota</taxon>
        <taxon>Bacteroidia</taxon>
        <taxon>Marinilabiliales</taxon>
        <taxon>Marinilabiliaceae</taxon>
        <taxon>Marinilabilia</taxon>
    </lineage>
</organism>
<gene>
    <name evidence="2" type="ORF">DFO77_103184</name>
</gene>
<feature type="signal peptide" evidence="1">
    <location>
        <begin position="1"/>
        <end position="18"/>
    </location>
</feature>
<name>A0A368VC67_9BACT</name>
<keyword evidence="1" id="KW-0732">Signal</keyword>
<protein>
    <submittedName>
        <fullName evidence="2">Uncharacterized protein</fullName>
    </submittedName>
</protein>